<evidence type="ECO:0000313" key="4">
    <source>
        <dbReference type="EMBL" id="MBD8001079.1"/>
    </source>
</evidence>
<dbReference type="GO" id="GO:0008902">
    <property type="term" value="F:hydroxymethylpyrimidine kinase activity"/>
    <property type="evidence" value="ECO:0007669"/>
    <property type="project" value="UniProtKB-EC"/>
</dbReference>
<dbReference type="Gene3D" id="3.40.1190.20">
    <property type="match status" value="1"/>
</dbReference>
<keyword evidence="4" id="KW-0808">Transferase</keyword>
<dbReference type="GO" id="GO:0008972">
    <property type="term" value="F:phosphomethylpyrimidine kinase activity"/>
    <property type="evidence" value="ECO:0007669"/>
    <property type="project" value="UniProtKB-EC"/>
</dbReference>
<keyword evidence="4" id="KW-0418">Kinase</keyword>
<accession>A0ABR8V8J0</accession>
<dbReference type="PANTHER" id="PTHR20858">
    <property type="entry name" value="PHOSPHOMETHYLPYRIMIDINE KINASE"/>
    <property type="match status" value="1"/>
</dbReference>
<reference evidence="4 5" key="1">
    <citation type="submission" date="2020-08" db="EMBL/GenBank/DDBJ databases">
        <title>A Genomic Blueprint of the Chicken Gut Microbiome.</title>
        <authorList>
            <person name="Gilroy R."/>
            <person name="Ravi A."/>
            <person name="Getino M."/>
            <person name="Pursley I."/>
            <person name="Horton D.L."/>
            <person name="Alikhan N.-F."/>
            <person name="Baker D."/>
            <person name="Gharbi K."/>
            <person name="Hall N."/>
            <person name="Watson M."/>
            <person name="Adriaenssens E.M."/>
            <person name="Foster-Nyarko E."/>
            <person name="Jarju S."/>
            <person name="Secka A."/>
            <person name="Antonio M."/>
            <person name="Oren A."/>
            <person name="Chaudhuri R."/>
            <person name="La Ragione R.M."/>
            <person name="Hildebrand F."/>
            <person name="Pallen M.J."/>
        </authorList>
    </citation>
    <scope>NUCLEOTIDE SEQUENCE [LARGE SCALE GENOMIC DNA]</scope>
    <source>
        <strain evidence="4 5">Sa1YUN3</strain>
    </source>
</reference>
<evidence type="ECO:0000313" key="5">
    <source>
        <dbReference type="Proteomes" id="UP000616346"/>
    </source>
</evidence>
<dbReference type="InterPro" id="IPR013749">
    <property type="entry name" value="PM/HMP-P_kinase-1"/>
</dbReference>
<comment type="caution">
    <text evidence="4">The sequence shown here is derived from an EMBL/GenBank/DDBJ whole genome shotgun (WGS) entry which is preliminary data.</text>
</comment>
<evidence type="ECO:0000259" key="3">
    <source>
        <dbReference type="Pfam" id="PF08543"/>
    </source>
</evidence>
<dbReference type="EC" id="2.7.1.49" evidence="2"/>
<dbReference type="EMBL" id="JACSPQ010000001">
    <property type="protein sequence ID" value="MBD8001079.1"/>
    <property type="molecule type" value="Genomic_DNA"/>
</dbReference>
<dbReference type="Proteomes" id="UP000616346">
    <property type="component" value="Unassembled WGS sequence"/>
</dbReference>
<gene>
    <name evidence="4" type="primary">thiD</name>
    <name evidence="4" type="ORF">H9626_02435</name>
</gene>
<dbReference type="CDD" id="cd01169">
    <property type="entry name" value="HMPP_kinase"/>
    <property type="match status" value="1"/>
</dbReference>
<evidence type="ECO:0000256" key="2">
    <source>
        <dbReference type="ARBA" id="ARBA00012135"/>
    </source>
</evidence>
<sequence length="277" mass="29242">MTTYPCILTIAGSDCSGGAGIQADIKAISALGAYAASAITAITVQNTCGVTGIHPVPPEYVKGQIEAVMTDIRPMAVKIGMINDAEIVHVIADALRKFSPRFVVLDPVMVSTSGCKLIEDAAINALTTELMPLATLITPNLSEAEVLTGGQIEGVEGMKIAARKLLDYGSSAVLVKGGHLEEGEMCDVLQINNESAPHLYTMKKIESRNTHGTGCTLSSAVATYLALGEPMTEAVRKAKEYVYRGILSGSNVHIGEGHGPLNHFHAPVAMHIFNENE</sequence>
<dbReference type="RefSeq" id="WP_191709458.1">
    <property type="nucleotide sequence ID" value="NZ_JACSPQ010000001.1"/>
</dbReference>
<organism evidence="4 5">
    <name type="scientific">Phocaeicola faecium</name>
    <dbReference type="NCBI Taxonomy" id="2762213"/>
    <lineage>
        <taxon>Bacteria</taxon>
        <taxon>Pseudomonadati</taxon>
        <taxon>Bacteroidota</taxon>
        <taxon>Bacteroidia</taxon>
        <taxon>Bacteroidales</taxon>
        <taxon>Bacteroidaceae</taxon>
        <taxon>Phocaeicola</taxon>
    </lineage>
</organism>
<proteinExistence type="predicted"/>
<dbReference type="InterPro" id="IPR029056">
    <property type="entry name" value="Ribokinase-like"/>
</dbReference>
<dbReference type="PANTHER" id="PTHR20858:SF17">
    <property type="entry name" value="HYDROXYMETHYLPYRIMIDINE_PHOSPHOMETHYLPYRIMIDINE KINASE THI20-RELATED"/>
    <property type="match status" value="1"/>
</dbReference>
<dbReference type="InterPro" id="IPR004399">
    <property type="entry name" value="HMP/HMP-P_kinase_dom"/>
</dbReference>
<protein>
    <recommendedName>
        <fullName evidence="2">hydroxymethylpyrimidine kinase</fullName>
        <ecNumber evidence="2">2.7.1.49</ecNumber>
    </recommendedName>
</protein>
<feature type="domain" description="Pyridoxamine kinase/Phosphomethylpyrimidine kinase" evidence="3">
    <location>
        <begin position="14"/>
        <end position="262"/>
    </location>
</feature>
<dbReference type="NCBIfam" id="TIGR00097">
    <property type="entry name" value="HMP-P_kinase"/>
    <property type="match status" value="1"/>
</dbReference>
<comment type="pathway">
    <text evidence="1">Cofactor biosynthesis; thiamine diphosphate biosynthesis.</text>
</comment>
<keyword evidence="5" id="KW-1185">Reference proteome</keyword>
<name>A0ABR8V8J0_9BACT</name>
<dbReference type="SUPFAM" id="SSF53613">
    <property type="entry name" value="Ribokinase-like"/>
    <property type="match status" value="1"/>
</dbReference>
<evidence type="ECO:0000256" key="1">
    <source>
        <dbReference type="ARBA" id="ARBA00004948"/>
    </source>
</evidence>
<dbReference type="Pfam" id="PF08543">
    <property type="entry name" value="Phos_pyr_kin"/>
    <property type="match status" value="1"/>
</dbReference>